<dbReference type="InterPro" id="IPR013217">
    <property type="entry name" value="Methyltransf_12"/>
</dbReference>
<gene>
    <name evidence="2" type="ORF">GCM10011395_00330</name>
</gene>
<proteinExistence type="predicted"/>
<name>A0ABQ1G128_9SPHN</name>
<comment type="caution">
    <text evidence="2">The sequence shown here is derived from an EMBL/GenBank/DDBJ whole genome shotgun (WGS) entry which is preliminary data.</text>
</comment>
<dbReference type="Proteomes" id="UP000618591">
    <property type="component" value="Unassembled WGS sequence"/>
</dbReference>
<dbReference type="RefSeq" id="WP_188444753.1">
    <property type="nucleotide sequence ID" value="NZ_BMDW01000001.1"/>
</dbReference>
<dbReference type="InterPro" id="IPR029063">
    <property type="entry name" value="SAM-dependent_MTases_sf"/>
</dbReference>
<keyword evidence="3" id="KW-1185">Reference proteome</keyword>
<evidence type="ECO:0000259" key="1">
    <source>
        <dbReference type="Pfam" id="PF08242"/>
    </source>
</evidence>
<dbReference type="EMBL" id="BMDW01000001">
    <property type="protein sequence ID" value="GGA33973.1"/>
    <property type="molecule type" value="Genomic_DNA"/>
</dbReference>
<dbReference type="Pfam" id="PF08242">
    <property type="entry name" value="Methyltransf_12"/>
    <property type="match status" value="1"/>
</dbReference>
<evidence type="ECO:0000313" key="3">
    <source>
        <dbReference type="Proteomes" id="UP000618591"/>
    </source>
</evidence>
<reference evidence="3" key="1">
    <citation type="journal article" date="2019" name="Int. J. Syst. Evol. Microbiol.">
        <title>The Global Catalogue of Microorganisms (GCM) 10K type strain sequencing project: providing services to taxonomists for standard genome sequencing and annotation.</title>
        <authorList>
            <consortium name="The Broad Institute Genomics Platform"/>
            <consortium name="The Broad Institute Genome Sequencing Center for Infectious Disease"/>
            <person name="Wu L."/>
            <person name="Ma J."/>
        </authorList>
    </citation>
    <scope>NUCLEOTIDE SEQUENCE [LARGE SCALE GENOMIC DNA]</scope>
    <source>
        <strain evidence="3">CGMCC 1.10106</strain>
    </source>
</reference>
<feature type="domain" description="Methyltransferase type 12" evidence="1">
    <location>
        <begin position="56"/>
        <end position="150"/>
    </location>
</feature>
<protein>
    <recommendedName>
        <fullName evidence="1">Methyltransferase type 12 domain-containing protein</fullName>
    </recommendedName>
</protein>
<accession>A0ABQ1G128</accession>
<dbReference type="SUPFAM" id="SSF53335">
    <property type="entry name" value="S-adenosyl-L-methionine-dependent methyltransferases"/>
    <property type="match status" value="1"/>
</dbReference>
<dbReference type="Gene3D" id="3.40.50.150">
    <property type="entry name" value="Vaccinia Virus protein VP39"/>
    <property type="match status" value="1"/>
</dbReference>
<sequence length="254" mass="27670">MVLRPTEDQRIASSTSSSVTEIAYIGNELALFADAHNWKRYLADTLRPYLRGAVAEVGAGIGTTTAALIANPAITEWTCIEPDLDQARSLEAMLIENGGRVARVVAGTLGDLAADAMFDTIIYIDVVEHIEDDRSELALAAAHLNPGGNLVVLVPAWEFLYSQFDRAIGHFRRYNKASLRAVAPAGLREVAAFYRDSVGFFASVANKLALRQGMPTVAQIALWDSYLVPLSRIADPLLASLFGKSVILVWQRPR</sequence>
<dbReference type="CDD" id="cd02440">
    <property type="entry name" value="AdoMet_MTases"/>
    <property type="match status" value="1"/>
</dbReference>
<evidence type="ECO:0000313" key="2">
    <source>
        <dbReference type="EMBL" id="GGA33973.1"/>
    </source>
</evidence>
<organism evidence="2 3">
    <name type="scientific">Sphingomonas psychrolutea</name>
    <dbReference type="NCBI Taxonomy" id="1259676"/>
    <lineage>
        <taxon>Bacteria</taxon>
        <taxon>Pseudomonadati</taxon>
        <taxon>Pseudomonadota</taxon>
        <taxon>Alphaproteobacteria</taxon>
        <taxon>Sphingomonadales</taxon>
        <taxon>Sphingomonadaceae</taxon>
        <taxon>Sphingomonas</taxon>
    </lineage>
</organism>